<evidence type="ECO:0000313" key="1">
    <source>
        <dbReference type="EMBL" id="CAK9310306.1"/>
    </source>
</evidence>
<keyword evidence="2" id="KW-1185">Reference proteome</keyword>
<proteinExistence type="predicted"/>
<organism evidence="1 2">
    <name type="scientific">Citrullus colocynthis</name>
    <name type="common">colocynth</name>
    <dbReference type="NCBI Taxonomy" id="252529"/>
    <lineage>
        <taxon>Eukaryota</taxon>
        <taxon>Viridiplantae</taxon>
        <taxon>Streptophyta</taxon>
        <taxon>Embryophyta</taxon>
        <taxon>Tracheophyta</taxon>
        <taxon>Spermatophyta</taxon>
        <taxon>Magnoliopsida</taxon>
        <taxon>eudicotyledons</taxon>
        <taxon>Gunneridae</taxon>
        <taxon>Pentapetalae</taxon>
        <taxon>rosids</taxon>
        <taxon>fabids</taxon>
        <taxon>Cucurbitales</taxon>
        <taxon>Cucurbitaceae</taxon>
        <taxon>Benincaseae</taxon>
        <taxon>Citrullus</taxon>
    </lineage>
</organism>
<gene>
    <name evidence="1" type="ORF">CITCOLO1_LOCUS1925</name>
</gene>
<accession>A0ABP0XQ75</accession>
<reference evidence="1 2" key="1">
    <citation type="submission" date="2024-03" db="EMBL/GenBank/DDBJ databases">
        <authorList>
            <person name="Gkanogiannis A."/>
            <person name="Becerra Lopez-Lavalle L."/>
        </authorList>
    </citation>
    <scope>NUCLEOTIDE SEQUENCE [LARGE SCALE GENOMIC DNA]</scope>
</reference>
<dbReference type="EMBL" id="OZ021735">
    <property type="protein sequence ID" value="CAK9310306.1"/>
    <property type="molecule type" value="Genomic_DNA"/>
</dbReference>
<sequence length="70" mass="7869">MGRFNDETVKYKSITFMVWDVGVKTRECLCCEYSDGHNKVGVVHQLPVATFNTPSRQKFSIDIIAAICVA</sequence>
<protein>
    <submittedName>
        <fullName evidence="1">Uncharacterized protein</fullName>
    </submittedName>
</protein>
<evidence type="ECO:0000313" key="2">
    <source>
        <dbReference type="Proteomes" id="UP001642487"/>
    </source>
</evidence>
<name>A0ABP0XQ75_9ROSI</name>
<dbReference type="Proteomes" id="UP001642487">
    <property type="component" value="Chromosome 1"/>
</dbReference>